<keyword evidence="1" id="KW-0732">Signal</keyword>
<evidence type="ECO:0000313" key="2">
    <source>
        <dbReference type="EMBL" id="QUN04949.1"/>
    </source>
</evidence>
<organism evidence="2 3">
    <name type="scientific">Shewanella yunxiaonensis</name>
    <dbReference type="NCBI Taxonomy" id="2829809"/>
    <lineage>
        <taxon>Bacteria</taxon>
        <taxon>Pseudomonadati</taxon>
        <taxon>Pseudomonadota</taxon>
        <taxon>Gammaproteobacteria</taxon>
        <taxon>Alteromonadales</taxon>
        <taxon>Shewanellaceae</taxon>
        <taxon>Shewanella</taxon>
    </lineage>
</organism>
<keyword evidence="3" id="KW-1185">Reference proteome</keyword>
<feature type="chain" id="PRO_5046052022" evidence="1">
    <location>
        <begin position="21"/>
        <end position="127"/>
    </location>
</feature>
<proteinExistence type="predicted"/>
<gene>
    <name evidence="2" type="ORF">KDN34_11980</name>
</gene>
<name>A0ABX7YQR3_9GAMM</name>
<dbReference type="Proteomes" id="UP000679575">
    <property type="component" value="Chromosome"/>
</dbReference>
<reference evidence="2 3" key="1">
    <citation type="submission" date="2021-04" db="EMBL/GenBank/DDBJ databases">
        <title>Novel species identification of genus Shewanella.</title>
        <authorList>
            <person name="Liu G."/>
        </authorList>
    </citation>
    <scope>NUCLEOTIDE SEQUENCE [LARGE SCALE GENOMIC DNA]</scope>
    <source>
        <strain evidence="2 3">FJAT-54481</strain>
    </source>
</reference>
<protein>
    <submittedName>
        <fullName evidence="2">Uncharacterized protein</fullName>
    </submittedName>
</protein>
<evidence type="ECO:0000256" key="1">
    <source>
        <dbReference type="SAM" id="SignalP"/>
    </source>
</evidence>
<dbReference type="RefSeq" id="WP_212594000.1">
    <property type="nucleotide sequence ID" value="NZ_CP073587.1"/>
</dbReference>
<evidence type="ECO:0000313" key="3">
    <source>
        <dbReference type="Proteomes" id="UP000679575"/>
    </source>
</evidence>
<dbReference type="EMBL" id="CP073587">
    <property type="protein sequence ID" value="QUN04949.1"/>
    <property type="molecule type" value="Genomic_DNA"/>
</dbReference>
<accession>A0ABX7YQR3</accession>
<sequence>MKSQYLSIALLMLLTPIAQASQLEACKTDSKGKICQSYLEGIVDGALMYKPLAVGARLESNDYLSRALKYRGGKRFQEANRQFCLDRLPERVSLVTGLTEAIDSGEVTVQADLQTAVFSLLDCQRLQ</sequence>
<feature type="signal peptide" evidence="1">
    <location>
        <begin position="1"/>
        <end position="20"/>
    </location>
</feature>